<reference evidence="1" key="1">
    <citation type="journal article" date="2015" name="Nature">
        <title>Complex archaea that bridge the gap between prokaryotes and eukaryotes.</title>
        <authorList>
            <person name="Spang A."/>
            <person name="Saw J.H."/>
            <person name="Jorgensen S.L."/>
            <person name="Zaremba-Niedzwiedzka K."/>
            <person name="Martijn J."/>
            <person name="Lind A.E."/>
            <person name="van Eijk R."/>
            <person name="Schleper C."/>
            <person name="Guy L."/>
            <person name="Ettema T.J."/>
        </authorList>
    </citation>
    <scope>NUCLEOTIDE SEQUENCE</scope>
</reference>
<evidence type="ECO:0008006" key="2">
    <source>
        <dbReference type="Google" id="ProtNLM"/>
    </source>
</evidence>
<comment type="caution">
    <text evidence="1">The sequence shown here is derived from an EMBL/GenBank/DDBJ whole genome shotgun (WGS) entry which is preliminary data.</text>
</comment>
<dbReference type="EMBL" id="LAZR01039969">
    <property type="protein sequence ID" value="KKL15679.1"/>
    <property type="molecule type" value="Genomic_DNA"/>
</dbReference>
<accession>A0A0F9B189</accession>
<dbReference type="AlphaFoldDB" id="A0A0F9B189"/>
<name>A0A0F9B189_9ZZZZ</name>
<sequence length="221" mass="25046">VLSSVVEANYVTAPWDPGGPLVDSPQRYGGNRLLVVLDPHATETIGHFLLHSLHTLLDALPQLQLTVWHDKRWTTAAHRAYGEVLAKHGSRIRDIRKPTDVQRSQAYATHDWVFYPSLRDNASLPLLEGLYASRPGIAFGGLPQVEVITQGCNGMLIPCGYQETASGAHEVQVDRHLLAEELHKILADDEIYTRLTQDEWRGLLPRRYQFQRVWKQVWDCP</sequence>
<feature type="non-terminal residue" evidence="1">
    <location>
        <position position="1"/>
    </location>
</feature>
<protein>
    <recommendedName>
        <fullName evidence="2">Glycosyl transferase family 1 domain-containing protein</fullName>
    </recommendedName>
</protein>
<organism evidence="1">
    <name type="scientific">marine sediment metagenome</name>
    <dbReference type="NCBI Taxonomy" id="412755"/>
    <lineage>
        <taxon>unclassified sequences</taxon>
        <taxon>metagenomes</taxon>
        <taxon>ecological metagenomes</taxon>
    </lineage>
</organism>
<evidence type="ECO:0000313" key="1">
    <source>
        <dbReference type="EMBL" id="KKL15679.1"/>
    </source>
</evidence>
<dbReference type="Gene3D" id="3.40.50.2000">
    <property type="entry name" value="Glycogen Phosphorylase B"/>
    <property type="match status" value="1"/>
</dbReference>
<dbReference type="SUPFAM" id="SSF53756">
    <property type="entry name" value="UDP-Glycosyltransferase/glycogen phosphorylase"/>
    <property type="match status" value="1"/>
</dbReference>
<gene>
    <name evidence="1" type="ORF">LCGC14_2503200</name>
</gene>
<proteinExistence type="predicted"/>